<organism evidence="1 2">
    <name type="scientific">Tripterygium wilfordii</name>
    <name type="common">Thunder God vine</name>
    <dbReference type="NCBI Taxonomy" id="458696"/>
    <lineage>
        <taxon>Eukaryota</taxon>
        <taxon>Viridiplantae</taxon>
        <taxon>Streptophyta</taxon>
        <taxon>Embryophyta</taxon>
        <taxon>Tracheophyta</taxon>
        <taxon>Spermatophyta</taxon>
        <taxon>Magnoliopsida</taxon>
        <taxon>eudicotyledons</taxon>
        <taxon>Gunneridae</taxon>
        <taxon>Pentapetalae</taxon>
        <taxon>rosids</taxon>
        <taxon>fabids</taxon>
        <taxon>Celastrales</taxon>
        <taxon>Celastraceae</taxon>
        <taxon>Tripterygium</taxon>
    </lineage>
</organism>
<evidence type="ECO:0000313" key="2">
    <source>
        <dbReference type="Proteomes" id="UP000593562"/>
    </source>
</evidence>
<name>A0A7J7CAK2_TRIWF</name>
<protein>
    <submittedName>
        <fullName evidence="1">Uncharacterized protein</fullName>
    </submittedName>
</protein>
<dbReference type="AlphaFoldDB" id="A0A7J7CAK2"/>
<accession>A0A7J7CAK2</accession>
<keyword evidence="2" id="KW-1185">Reference proteome</keyword>
<gene>
    <name evidence="1" type="ORF">HS088_TW19G00558</name>
</gene>
<proteinExistence type="predicted"/>
<dbReference type="EMBL" id="JAAARO010000019">
    <property type="protein sequence ID" value="KAF5730955.1"/>
    <property type="molecule type" value="Genomic_DNA"/>
</dbReference>
<dbReference type="InParanoid" id="A0A7J7CAK2"/>
<comment type="caution">
    <text evidence="1">The sequence shown here is derived from an EMBL/GenBank/DDBJ whole genome shotgun (WGS) entry which is preliminary data.</text>
</comment>
<dbReference type="Proteomes" id="UP000593562">
    <property type="component" value="Unassembled WGS sequence"/>
</dbReference>
<sequence length="60" mass="7282">MNIDAKPRAEFQPRRSKLKINKRVHNQLNSVEKVQQQQIWKDWLISITTTTWNNMLFDKD</sequence>
<evidence type="ECO:0000313" key="1">
    <source>
        <dbReference type="EMBL" id="KAF5730955.1"/>
    </source>
</evidence>
<reference evidence="1 2" key="1">
    <citation type="journal article" date="2020" name="Nat. Commun.">
        <title>Genome of Tripterygium wilfordii and identification of cytochrome P450 involved in triptolide biosynthesis.</title>
        <authorList>
            <person name="Tu L."/>
            <person name="Su P."/>
            <person name="Zhang Z."/>
            <person name="Gao L."/>
            <person name="Wang J."/>
            <person name="Hu T."/>
            <person name="Zhou J."/>
            <person name="Zhang Y."/>
            <person name="Zhao Y."/>
            <person name="Liu Y."/>
            <person name="Song Y."/>
            <person name="Tong Y."/>
            <person name="Lu Y."/>
            <person name="Yang J."/>
            <person name="Xu C."/>
            <person name="Jia M."/>
            <person name="Peters R.J."/>
            <person name="Huang L."/>
            <person name="Gao W."/>
        </authorList>
    </citation>
    <scope>NUCLEOTIDE SEQUENCE [LARGE SCALE GENOMIC DNA]</scope>
    <source>
        <strain evidence="2">cv. XIE 37</strain>
        <tissue evidence="1">Leaf</tissue>
    </source>
</reference>